<feature type="compositionally biased region" description="Basic and acidic residues" evidence="1">
    <location>
        <begin position="290"/>
        <end position="309"/>
    </location>
</feature>
<dbReference type="PANTHER" id="PTHR22938:SF0">
    <property type="entry name" value="E3 UBIQUITIN-PROTEIN LIGASE ZNF598"/>
    <property type="match status" value="1"/>
</dbReference>
<sequence>MYQECLNNKFVVFTTDIDLKAHEIDEHGASLSRQQRIRQARVDVDLNYSSSRDSSRRQPKQTKSNNKNVVSLSSEDFPDINGGPSSAQLMTQRMATLQVNKKDDWPSLGDERPLVAETNPPTESSSSSSSSQQAPAISRQAAAFDRIADLFKNVDKSIKFRQYTRQFEEGSISSKKWFELSDELCDKNDTLSEKIFEQTKDLLSSKAKIVELERVWNHKNNPTGSQSPQVLVINPKKPKPVRGTWDKVALAAQDAGGFAINKTPWSSNSRTSSESDLQSLFPALPTSDAHTSRRADISSMIKRNEERYTWGESSSSAANTDAEDNENRQRKKKKGKQVLFRVGL</sequence>
<dbReference type="EMBL" id="PJQM01004826">
    <property type="protein sequence ID" value="RCH83196.1"/>
    <property type="molecule type" value="Genomic_DNA"/>
</dbReference>
<dbReference type="InterPro" id="IPR057634">
    <property type="entry name" value="PAH_ZNF598/HEL2"/>
</dbReference>
<dbReference type="GO" id="GO:0016567">
    <property type="term" value="P:protein ubiquitination"/>
    <property type="evidence" value="ECO:0007669"/>
    <property type="project" value="TreeGrafter"/>
</dbReference>
<dbReference type="GO" id="GO:0061630">
    <property type="term" value="F:ubiquitin protein ligase activity"/>
    <property type="evidence" value="ECO:0007669"/>
    <property type="project" value="InterPro"/>
</dbReference>
<dbReference type="GO" id="GO:0043022">
    <property type="term" value="F:ribosome binding"/>
    <property type="evidence" value="ECO:0007669"/>
    <property type="project" value="TreeGrafter"/>
</dbReference>
<feature type="region of interest" description="Disordered" evidence="1">
    <location>
        <begin position="102"/>
        <end position="138"/>
    </location>
</feature>
<dbReference type="Pfam" id="PF23202">
    <property type="entry name" value="PAH_ZNF598"/>
    <property type="match status" value="1"/>
</dbReference>
<keyword evidence="4" id="KW-1185">Reference proteome</keyword>
<dbReference type="Proteomes" id="UP000253551">
    <property type="component" value="Unassembled WGS sequence"/>
</dbReference>
<dbReference type="PANTHER" id="PTHR22938">
    <property type="entry name" value="ZINC FINGER PROTEIN 598"/>
    <property type="match status" value="1"/>
</dbReference>
<feature type="compositionally biased region" description="Low complexity" evidence="1">
    <location>
        <begin position="124"/>
        <end position="138"/>
    </location>
</feature>
<feature type="region of interest" description="Disordered" evidence="1">
    <location>
        <begin position="282"/>
        <end position="344"/>
    </location>
</feature>
<protein>
    <recommendedName>
        <fullName evidence="2">ZNF598/HEL2 PAH domain-containing protein</fullName>
    </recommendedName>
</protein>
<evidence type="ECO:0000313" key="4">
    <source>
        <dbReference type="Proteomes" id="UP000253551"/>
    </source>
</evidence>
<evidence type="ECO:0000313" key="3">
    <source>
        <dbReference type="EMBL" id="RCH83196.1"/>
    </source>
</evidence>
<accession>A0A367IZS9</accession>
<dbReference type="STRING" id="4846.A0A367IZS9"/>
<name>A0A367IZS9_RHIST</name>
<feature type="region of interest" description="Disordered" evidence="1">
    <location>
        <begin position="45"/>
        <end position="86"/>
    </location>
</feature>
<dbReference type="GO" id="GO:0072344">
    <property type="term" value="P:rescue of stalled ribosome"/>
    <property type="evidence" value="ECO:0007669"/>
    <property type="project" value="InterPro"/>
</dbReference>
<evidence type="ECO:0000259" key="2">
    <source>
        <dbReference type="Pfam" id="PF23202"/>
    </source>
</evidence>
<feature type="compositionally biased region" description="Low complexity" evidence="1">
    <location>
        <begin position="63"/>
        <end position="74"/>
    </location>
</feature>
<feature type="compositionally biased region" description="Basic and acidic residues" evidence="1">
    <location>
        <begin position="102"/>
        <end position="114"/>
    </location>
</feature>
<comment type="caution">
    <text evidence="3">The sequence shown here is derived from an EMBL/GenBank/DDBJ whole genome shotgun (WGS) entry which is preliminary data.</text>
</comment>
<proteinExistence type="predicted"/>
<gene>
    <name evidence="3" type="ORF">CU098_007553</name>
</gene>
<feature type="domain" description="ZNF598/HEL2 PAH" evidence="2">
    <location>
        <begin position="138"/>
        <end position="217"/>
    </location>
</feature>
<dbReference type="InterPro" id="IPR044288">
    <property type="entry name" value="ZNF598/HEL2"/>
</dbReference>
<organism evidence="3 4">
    <name type="scientific">Rhizopus stolonifer</name>
    <name type="common">Rhizopus nigricans</name>
    <dbReference type="NCBI Taxonomy" id="4846"/>
    <lineage>
        <taxon>Eukaryota</taxon>
        <taxon>Fungi</taxon>
        <taxon>Fungi incertae sedis</taxon>
        <taxon>Mucoromycota</taxon>
        <taxon>Mucoromycotina</taxon>
        <taxon>Mucoromycetes</taxon>
        <taxon>Mucorales</taxon>
        <taxon>Mucorineae</taxon>
        <taxon>Rhizopodaceae</taxon>
        <taxon>Rhizopus</taxon>
    </lineage>
</organism>
<dbReference type="OrthoDB" id="3838338at2759"/>
<dbReference type="AlphaFoldDB" id="A0A367IZS9"/>
<evidence type="ECO:0000256" key="1">
    <source>
        <dbReference type="SAM" id="MobiDB-lite"/>
    </source>
</evidence>
<reference evidence="3 4" key="1">
    <citation type="journal article" date="2018" name="G3 (Bethesda)">
        <title>Phylogenetic and Phylogenomic Definition of Rhizopus Species.</title>
        <authorList>
            <person name="Gryganskyi A.P."/>
            <person name="Golan J."/>
            <person name="Dolatabadi S."/>
            <person name="Mondo S."/>
            <person name="Robb S."/>
            <person name="Idnurm A."/>
            <person name="Muszewska A."/>
            <person name="Steczkiewicz K."/>
            <person name="Masonjones S."/>
            <person name="Liao H.L."/>
            <person name="Gajdeczka M.T."/>
            <person name="Anike F."/>
            <person name="Vuek A."/>
            <person name="Anishchenko I.M."/>
            <person name="Voigt K."/>
            <person name="de Hoog G.S."/>
            <person name="Smith M.E."/>
            <person name="Heitman J."/>
            <person name="Vilgalys R."/>
            <person name="Stajich J.E."/>
        </authorList>
    </citation>
    <scope>NUCLEOTIDE SEQUENCE [LARGE SCALE GENOMIC DNA]</scope>
    <source>
        <strain evidence="3 4">LSU 92-RS-03</strain>
    </source>
</reference>